<evidence type="ECO:0000313" key="13">
    <source>
        <dbReference type="EMBL" id="CAB9506526.1"/>
    </source>
</evidence>
<dbReference type="CDD" id="cd07035">
    <property type="entry name" value="TPP_PYR_POX_like"/>
    <property type="match status" value="1"/>
</dbReference>
<feature type="region of interest" description="Disordered" evidence="8">
    <location>
        <begin position="367"/>
        <end position="391"/>
    </location>
</feature>
<comment type="pathway">
    <text evidence="2">Amino-acid biosynthesis; L-valine biosynthesis; L-valine from pyruvate: step 1/4.</text>
</comment>
<dbReference type="GO" id="GO:0005739">
    <property type="term" value="C:mitochondrion"/>
    <property type="evidence" value="ECO:0007669"/>
    <property type="project" value="TreeGrafter"/>
</dbReference>
<evidence type="ECO:0000259" key="10">
    <source>
        <dbReference type="Pfam" id="PF00205"/>
    </source>
</evidence>
<dbReference type="FunFam" id="3.40.50.1220:FF:000008">
    <property type="entry name" value="Acetolactate synthase"/>
    <property type="match status" value="1"/>
</dbReference>
<comment type="similarity">
    <text evidence="3 7">Belongs to the TPP enzyme family.</text>
</comment>
<dbReference type="PANTHER" id="PTHR18968:SF13">
    <property type="entry name" value="ACETOLACTATE SYNTHASE CATALYTIC SUBUNIT, MITOCHONDRIAL"/>
    <property type="match status" value="1"/>
</dbReference>
<dbReference type="AlphaFoldDB" id="A0A9N8DQA2"/>
<accession>A0A9N8DQA2</accession>
<dbReference type="FunFam" id="3.40.50.970:FF:000007">
    <property type="entry name" value="Acetolactate synthase"/>
    <property type="match status" value="1"/>
</dbReference>
<dbReference type="GO" id="GO:0030976">
    <property type="term" value="F:thiamine pyrophosphate binding"/>
    <property type="evidence" value="ECO:0007669"/>
    <property type="project" value="InterPro"/>
</dbReference>
<reference evidence="13" key="1">
    <citation type="submission" date="2020-06" db="EMBL/GenBank/DDBJ databases">
        <authorList>
            <consortium name="Plant Systems Biology data submission"/>
        </authorList>
    </citation>
    <scope>NUCLEOTIDE SEQUENCE</scope>
    <source>
        <strain evidence="13">D6</strain>
    </source>
</reference>
<dbReference type="GO" id="GO:0009099">
    <property type="term" value="P:L-valine biosynthetic process"/>
    <property type="evidence" value="ECO:0007669"/>
    <property type="project" value="TreeGrafter"/>
</dbReference>
<dbReference type="SUPFAM" id="SSF52467">
    <property type="entry name" value="DHS-like NAD/FAD-binding domain"/>
    <property type="match status" value="1"/>
</dbReference>
<dbReference type="GO" id="GO:0000287">
    <property type="term" value="F:magnesium ion binding"/>
    <property type="evidence" value="ECO:0007669"/>
    <property type="project" value="InterPro"/>
</dbReference>
<evidence type="ECO:0000259" key="12">
    <source>
        <dbReference type="Pfam" id="PF02776"/>
    </source>
</evidence>
<comment type="pathway">
    <text evidence="1">Amino-acid biosynthesis; L-isoleucine biosynthesis; L-isoleucine from 2-oxobutanoate: step 1/4.</text>
</comment>
<organism evidence="13 14">
    <name type="scientific">Seminavis robusta</name>
    <dbReference type="NCBI Taxonomy" id="568900"/>
    <lineage>
        <taxon>Eukaryota</taxon>
        <taxon>Sar</taxon>
        <taxon>Stramenopiles</taxon>
        <taxon>Ochrophyta</taxon>
        <taxon>Bacillariophyta</taxon>
        <taxon>Bacillariophyceae</taxon>
        <taxon>Bacillariophycidae</taxon>
        <taxon>Naviculales</taxon>
        <taxon>Naviculaceae</taxon>
        <taxon>Seminavis</taxon>
    </lineage>
</organism>
<dbReference type="Pfam" id="PF02775">
    <property type="entry name" value="TPP_enzyme_C"/>
    <property type="match status" value="1"/>
</dbReference>
<dbReference type="GO" id="GO:0050660">
    <property type="term" value="F:flavin adenine dinucleotide binding"/>
    <property type="evidence" value="ECO:0007669"/>
    <property type="project" value="TreeGrafter"/>
</dbReference>
<feature type="signal peptide" evidence="9">
    <location>
        <begin position="1"/>
        <end position="24"/>
    </location>
</feature>
<gene>
    <name evidence="13" type="ORF">SEMRO_270_G104160.1</name>
</gene>
<dbReference type="Proteomes" id="UP001153069">
    <property type="component" value="Unassembled WGS sequence"/>
</dbReference>
<dbReference type="InterPro" id="IPR029061">
    <property type="entry name" value="THDP-binding"/>
</dbReference>
<evidence type="ECO:0000256" key="6">
    <source>
        <dbReference type="ARBA" id="ARBA00023304"/>
    </source>
</evidence>
<keyword evidence="6" id="KW-0100">Branched-chain amino acid biosynthesis</keyword>
<evidence type="ECO:0000256" key="3">
    <source>
        <dbReference type="ARBA" id="ARBA00007812"/>
    </source>
</evidence>
<feature type="chain" id="PRO_5040379086" description="acetolactate synthase" evidence="9">
    <location>
        <begin position="25"/>
        <end position="818"/>
    </location>
</feature>
<evidence type="ECO:0000256" key="7">
    <source>
        <dbReference type="RuleBase" id="RU362132"/>
    </source>
</evidence>
<dbReference type="GO" id="GO:0009097">
    <property type="term" value="P:isoleucine biosynthetic process"/>
    <property type="evidence" value="ECO:0007669"/>
    <property type="project" value="TreeGrafter"/>
</dbReference>
<evidence type="ECO:0000256" key="5">
    <source>
        <dbReference type="ARBA" id="ARBA00023052"/>
    </source>
</evidence>
<dbReference type="InterPro" id="IPR012000">
    <property type="entry name" value="Thiamin_PyroP_enz_cen_dom"/>
</dbReference>
<feature type="compositionally biased region" description="Basic and acidic residues" evidence="8">
    <location>
        <begin position="371"/>
        <end position="380"/>
    </location>
</feature>
<sequence length="818" mass="88984">MKISGSAVAGLALLACCAINSSSAFVPLHTVTTSSTSTCTTNKLWSTTVKSGVEISPLNGADVGAAELDKNARTTSIEAGDINAATLEARRKAADYLSQYQGQSGAALVYSKLVEHGVTVVNGYSGGAVLPLLDQFHKKHPRHTKEKPASIQWITNSNEGNAGYIGEGYAKALPIKEGDKHKPVGVVVATSGPGVTNLITPLQDGLCDGVPMVVLCGQAATVAPPDAFQSAPAVALTEPCTKWSYQIKSAAEIPYVMEYAFYMARNGRPGPVFVDLPKDLQNQVLDQNLLQDFIDTNFHSNTPADYQFVRMKPRQRPDGTLFQSIFLGAEKGGLTTKQDRGLPFDVVYSDDLELPYKLEAVANPISDDPSADTHHADHHPTGKIVYTGRDGQNPEIVTKEGSLKDGALLDQLVTLIGRAKKPIIIAGQGCNDAAKELQEVAEILQIPVTTTLHALGCFDERHPLALNMMGMHGHPTPNYLVQESDLILCVGSRFDDRITGRMSDFAPEAKAAEQEGRGGVIHVDIRYTEKGKQVPPTYFVHSTGKAFLQTLRDKIKETTINPTTQAWLQRKAQLQQDFPVKVPEFPALDVPSEDGTTTVKKTPMSAQSVIAEMDRQLLAKEGEMDNSIFTTGVGIHQMVAAQLITWTQPRQMISSGSLGTMGVSLGYSIGAKLANWLKRVVSVDGDGSFNMSFTELKTVAEEKIPVKLLILDNESQMMVEYWQKLFQGGRLLAVRNSMNPDYGMLAGSFGIKSIFCDHQEDLEAKMNEFLYEDIDEPVLFHVKIERTPCLPLVAPGQPLDDMILEDYYREFDASAAPS</sequence>
<evidence type="ECO:0000256" key="2">
    <source>
        <dbReference type="ARBA" id="ARBA00005025"/>
    </source>
</evidence>
<evidence type="ECO:0000256" key="4">
    <source>
        <dbReference type="ARBA" id="ARBA00013145"/>
    </source>
</evidence>
<evidence type="ECO:0000256" key="8">
    <source>
        <dbReference type="SAM" id="MobiDB-lite"/>
    </source>
</evidence>
<evidence type="ECO:0000313" key="14">
    <source>
        <dbReference type="Proteomes" id="UP001153069"/>
    </source>
</evidence>
<dbReference type="InterPro" id="IPR029035">
    <property type="entry name" value="DHS-like_NAD/FAD-binding_dom"/>
</dbReference>
<dbReference type="OrthoDB" id="16262at2759"/>
<dbReference type="Pfam" id="PF00205">
    <property type="entry name" value="TPP_enzyme_M"/>
    <property type="match status" value="1"/>
</dbReference>
<proteinExistence type="inferred from homology"/>
<dbReference type="InterPro" id="IPR045229">
    <property type="entry name" value="TPP_enz"/>
</dbReference>
<keyword evidence="5 7" id="KW-0786">Thiamine pyrophosphate</keyword>
<protein>
    <recommendedName>
        <fullName evidence="4">acetolactate synthase</fullName>
        <ecNumber evidence="4">2.2.1.6</ecNumber>
    </recommendedName>
</protein>
<keyword evidence="14" id="KW-1185">Reference proteome</keyword>
<dbReference type="SUPFAM" id="SSF52518">
    <property type="entry name" value="Thiamin diphosphate-binding fold (THDP-binding)"/>
    <property type="match status" value="2"/>
</dbReference>
<evidence type="ECO:0000259" key="11">
    <source>
        <dbReference type="Pfam" id="PF02775"/>
    </source>
</evidence>
<evidence type="ECO:0000256" key="9">
    <source>
        <dbReference type="SAM" id="SignalP"/>
    </source>
</evidence>
<feature type="domain" description="Thiamine pyrophosphate enzyme TPP-binding" evidence="11">
    <location>
        <begin position="632"/>
        <end position="782"/>
    </location>
</feature>
<evidence type="ECO:0000256" key="1">
    <source>
        <dbReference type="ARBA" id="ARBA00004974"/>
    </source>
</evidence>
<comment type="caution">
    <text evidence="13">The sequence shown here is derived from an EMBL/GenBank/DDBJ whole genome shotgun (WGS) entry which is preliminary data.</text>
</comment>
<dbReference type="Gene3D" id="3.40.50.1220">
    <property type="entry name" value="TPP-binding domain"/>
    <property type="match status" value="1"/>
</dbReference>
<dbReference type="EC" id="2.2.1.6" evidence="4"/>
<dbReference type="Pfam" id="PF02776">
    <property type="entry name" value="TPP_enzyme_N"/>
    <property type="match status" value="1"/>
</dbReference>
<feature type="domain" description="Thiamine pyrophosphate enzyme N-terminal TPP-binding" evidence="12">
    <location>
        <begin position="105"/>
        <end position="221"/>
    </location>
</feature>
<dbReference type="GO" id="GO:0005948">
    <property type="term" value="C:acetolactate synthase complex"/>
    <property type="evidence" value="ECO:0007669"/>
    <property type="project" value="TreeGrafter"/>
</dbReference>
<dbReference type="InterPro" id="IPR012001">
    <property type="entry name" value="Thiamin_PyroP_enz_TPP-bd_dom"/>
</dbReference>
<dbReference type="PROSITE" id="PS51257">
    <property type="entry name" value="PROKAR_LIPOPROTEIN"/>
    <property type="match status" value="1"/>
</dbReference>
<dbReference type="GO" id="GO:0003984">
    <property type="term" value="F:acetolactate synthase activity"/>
    <property type="evidence" value="ECO:0007669"/>
    <property type="project" value="UniProtKB-EC"/>
</dbReference>
<dbReference type="PANTHER" id="PTHR18968">
    <property type="entry name" value="THIAMINE PYROPHOSPHATE ENZYMES"/>
    <property type="match status" value="1"/>
</dbReference>
<dbReference type="EMBL" id="CAICTM010000269">
    <property type="protein sequence ID" value="CAB9506526.1"/>
    <property type="molecule type" value="Genomic_DNA"/>
</dbReference>
<keyword evidence="6" id="KW-0028">Amino-acid biosynthesis</keyword>
<dbReference type="InterPro" id="IPR011766">
    <property type="entry name" value="TPP_enzyme_TPP-bd"/>
</dbReference>
<name>A0A9N8DQA2_9STRA</name>
<feature type="domain" description="Thiamine pyrophosphate enzyme central" evidence="10">
    <location>
        <begin position="409"/>
        <end position="551"/>
    </location>
</feature>
<dbReference type="Gene3D" id="3.40.50.970">
    <property type="match status" value="2"/>
</dbReference>
<keyword evidence="9" id="KW-0732">Signal</keyword>